<proteinExistence type="predicted"/>
<dbReference type="Gene3D" id="1.25.40.10">
    <property type="entry name" value="Tetratricopeptide repeat domain"/>
    <property type="match status" value="2"/>
</dbReference>
<reference evidence="6 7" key="1">
    <citation type="submission" date="2016-10" db="EMBL/GenBank/DDBJ databases">
        <authorList>
            <person name="de Groot N.N."/>
        </authorList>
    </citation>
    <scope>NUCLEOTIDE SEQUENCE [LARGE SCALE GENOMIC DNA]</scope>
    <source>
        <strain evidence="6 7">DSM 6793</strain>
    </source>
</reference>
<dbReference type="Pfam" id="PF13174">
    <property type="entry name" value="TPR_6"/>
    <property type="match status" value="1"/>
</dbReference>
<dbReference type="InterPro" id="IPR019734">
    <property type="entry name" value="TPR_rpt"/>
</dbReference>
<feature type="repeat" description="TPR" evidence="3">
    <location>
        <begin position="283"/>
        <end position="316"/>
    </location>
</feature>
<dbReference type="STRING" id="927664.SAMN05421780_10460"/>
<keyword evidence="2 3" id="KW-0802">TPR repeat</keyword>
<evidence type="ECO:0000256" key="1">
    <source>
        <dbReference type="ARBA" id="ARBA00022737"/>
    </source>
</evidence>
<evidence type="ECO:0000256" key="3">
    <source>
        <dbReference type="PROSITE-ProRule" id="PRU00339"/>
    </source>
</evidence>
<dbReference type="InterPro" id="IPR050498">
    <property type="entry name" value="Ycf3"/>
</dbReference>
<dbReference type="InterPro" id="IPR011990">
    <property type="entry name" value="TPR-like_helical_dom_sf"/>
</dbReference>
<sequence>MMYLLFFVIVGLRLWWLIRKYNAQGVEPVNLTLQRRDFKYPPYTDLTDAGLWDKRRQQYDFDTTNKRYGQAISLFNEMKTKALFRTGYESDELALSAKLKNFSKNPAKHFSAMLLFLLMSVAAWAQSAADVYKQAEKSYKNNEFANAAEYYKQVLNLDSSYKQASVLYKTGLCYQKLKDCNVAKGFFARALQASPADGGASSISKFTEKIKACGFSVSDLTLSNALSSTDEPLESSAVATTKNTDAAKNYYSEGEDLYDRKKYSDAIEKFSAALKADSSYKRAATLYKIALCYQKKKDCDEAKRYFSLAYVANPENGGASSLSKFKEKANKCGWSEADVATATSSAEASVTDEQAAPQQPKSKSGFSFVSFLFSILSGFIVAWILFRIYKKTNQNKREKELSQAVTTQMFDENTWEILKGKYPADKVQKVRDLFEQKHQQALAAESPAEIAELHWYLQQLKETPEAFFDNELTTSSFIPLMTKFEGAFYCFFTAELIPEGRSAVVEILHPSGQSRKVWALQRIASKIQTGANVKVRVHRVNGQWVHWSKDLTWSDALATQAENARKQAAWQGEAQEVQVFNLFEIFTEKYTNYMSPHPDALVQAVLTLRDNNGGSNQTGYNPDYTPPTGGNYDSGGSRMGDVLTGMIIGSQLSGDRHHHHHHDYDRDNDHYRDNS</sequence>
<feature type="region of interest" description="Disordered" evidence="4">
    <location>
        <begin position="653"/>
        <end position="675"/>
    </location>
</feature>
<dbReference type="EMBL" id="FOLE01000004">
    <property type="protein sequence ID" value="SFC26371.1"/>
    <property type="molecule type" value="Genomic_DNA"/>
</dbReference>
<keyword evidence="5" id="KW-0472">Membrane</keyword>
<keyword evidence="5" id="KW-0812">Transmembrane</keyword>
<keyword evidence="1" id="KW-0677">Repeat</keyword>
<protein>
    <submittedName>
        <fullName evidence="6">Tetratricopeptide repeat-containing protein</fullName>
    </submittedName>
</protein>
<evidence type="ECO:0000256" key="2">
    <source>
        <dbReference type="ARBA" id="ARBA00022803"/>
    </source>
</evidence>
<dbReference type="PROSITE" id="PS50005">
    <property type="entry name" value="TPR"/>
    <property type="match status" value="3"/>
</dbReference>
<gene>
    <name evidence="6" type="ORF">SAMN05421780_10460</name>
</gene>
<dbReference type="Pfam" id="PF13432">
    <property type="entry name" value="TPR_16"/>
    <property type="match status" value="1"/>
</dbReference>
<dbReference type="SUPFAM" id="SSF48452">
    <property type="entry name" value="TPR-like"/>
    <property type="match status" value="1"/>
</dbReference>
<evidence type="ECO:0000313" key="7">
    <source>
        <dbReference type="Proteomes" id="UP000199514"/>
    </source>
</evidence>
<name>A0A1I1HR88_9BACT</name>
<evidence type="ECO:0000313" key="6">
    <source>
        <dbReference type="EMBL" id="SFC26371.1"/>
    </source>
</evidence>
<dbReference type="GO" id="GO:0046813">
    <property type="term" value="P:receptor-mediated virion attachment to host cell"/>
    <property type="evidence" value="ECO:0007669"/>
    <property type="project" value="TreeGrafter"/>
</dbReference>
<keyword evidence="7" id="KW-1185">Reference proteome</keyword>
<feature type="repeat" description="TPR" evidence="3">
    <location>
        <begin position="247"/>
        <end position="280"/>
    </location>
</feature>
<dbReference type="PANTHER" id="PTHR44858:SF1">
    <property type="entry name" value="UDP-N-ACETYLGLUCOSAMINE--PEPTIDE N-ACETYLGLUCOSAMINYLTRANSFERASE SPINDLY-RELATED"/>
    <property type="match status" value="1"/>
</dbReference>
<dbReference type="PANTHER" id="PTHR44858">
    <property type="entry name" value="TETRATRICOPEPTIDE REPEAT PROTEIN 6"/>
    <property type="match status" value="1"/>
</dbReference>
<evidence type="ECO:0000256" key="4">
    <source>
        <dbReference type="SAM" id="MobiDB-lite"/>
    </source>
</evidence>
<dbReference type="SMART" id="SM00028">
    <property type="entry name" value="TPR"/>
    <property type="match status" value="4"/>
</dbReference>
<accession>A0A1I1HR88</accession>
<organism evidence="6 7">
    <name type="scientific">Flexibacter flexilis DSM 6793</name>
    <dbReference type="NCBI Taxonomy" id="927664"/>
    <lineage>
        <taxon>Bacteria</taxon>
        <taxon>Pseudomonadati</taxon>
        <taxon>Bacteroidota</taxon>
        <taxon>Cytophagia</taxon>
        <taxon>Cytophagales</taxon>
        <taxon>Flexibacteraceae</taxon>
        <taxon>Flexibacter</taxon>
    </lineage>
</organism>
<dbReference type="AlphaFoldDB" id="A0A1I1HR88"/>
<evidence type="ECO:0000256" key="5">
    <source>
        <dbReference type="SAM" id="Phobius"/>
    </source>
</evidence>
<dbReference type="OrthoDB" id="916447at2"/>
<dbReference type="Proteomes" id="UP000199514">
    <property type="component" value="Unassembled WGS sequence"/>
</dbReference>
<dbReference type="RefSeq" id="WP_143083919.1">
    <property type="nucleotide sequence ID" value="NZ_FOLE01000004.1"/>
</dbReference>
<feature type="compositionally biased region" description="Basic and acidic residues" evidence="4">
    <location>
        <begin position="662"/>
        <end position="675"/>
    </location>
</feature>
<keyword evidence="5" id="KW-1133">Transmembrane helix</keyword>
<feature type="repeat" description="TPR" evidence="3">
    <location>
        <begin position="164"/>
        <end position="197"/>
    </location>
</feature>
<feature type="transmembrane region" description="Helical" evidence="5">
    <location>
        <begin position="366"/>
        <end position="389"/>
    </location>
</feature>
<dbReference type="GO" id="GO:0009279">
    <property type="term" value="C:cell outer membrane"/>
    <property type="evidence" value="ECO:0007669"/>
    <property type="project" value="TreeGrafter"/>
</dbReference>